<keyword evidence="5 9" id="KW-0812">Transmembrane</keyword>
<feature type="transmembrane region" description="Helical" evidence="9">
    <location>
        <begin position="118"/>
        <end position="137"/>
    </location>
</feature>
<name>A0A1T5A9U3_9SPHN</name>
<reference evidence="12" key="1">
    <citation type="submission" date="2017-02" db="EMBL/GenBank/DDBJ databases">
        <authorList>
            <person name="Varghese N."/>
            <person name="Submissions S."/>
        </authorList>
    </citation>
    <scope>NUCLEOTIDE SEQUENCE [LARGE SCALE GENOMIC DNA]</scope>
    <source>
        <strain evidence="12">UM2</strain>
    </source>
</reference>
<keyword evidence="6 9" id="KW-1133">Transmembrane helix</keyword>
<keyword evidence="4" id="KW-0050">Antiport</keyword>
<keyword evidence="3" id="KW-0813">Transport</keyword>
<evidence type="ECO:0000256" key="6">
    <source>
        <dbReference type="ARBA" id="ARBA00022989"/>
    </source>
</evidence>
<dbReference type="Pfam" id="PF02254">
    <property type="entry name" value="TrkA_N"/>
    <property type="match status" value="1"/>
</dbReference>
<feature type="transmembrane region" description="Helical" evidence="9">
    <location>
        <begin position="63"/>
        <end position="81"/>
    </location>
</feature>
<dbReference type="NCBIfam" id="NF007950">
    <property type="entry name" value="PRK10669.1"/>
    <property type="match status" value="1"/>
</dbReference>
<dbReference type="PROSITE" id="PS51201">
    <property type="entry name" value="RCK_N"/>
    <property type="match status" value="1"/>
</dbReference>
<feature type="transmembrane region" description="Helical" evidence="9">
    <location>
        <begin position="93"/>
        <end position="112"/>
    </location>
</feature>
<dbReference type="GO" id="GO:1902600">
    <property type="term" value="P:proton transmembrane transport"/>
    <property type="evidence" value="ECO:0007669"/>
    <property type="project" value="InterPro"/>
</dbReference>
<dbReference type="STRING" id="439228.SAMN06295920_101749"/>
<dbReference type="PANTHER" id="PTHR42751">
    <property type="entry name" value="SODIUM/HYDROGEN EXCHANGER FAMILY/TRKA DOMAIN PROTEIN"/>
    <property type="match status" value="1"/>
</dbReference>
<dbReference type="Proteomes" id="UP000189818">
    <property type="component" value="Unassembled WGS sequence"/>
</dbReference>
<evidence type="ECO:0000259" key="10">
    <source>
        <dbReference type="PROSITE" id="PS51201"/>
    </source>
</evidence>
<evidence type="ECO:0000313" key="12">
    <source>
        <dbReference type="Proteomes" id="UP000189818"/>
    </source>
</evidence>
<comment type="similarity">
    <text evidence="2">Belongs to the monovalent cation:proton antiporter 2 (CPA2) transporter (TC 2.A.37) family.</text>
</comment>
<dbReference type="GO" id="GO:0008324">
    <property type="term" value="F:monoatomic cation transmembrane transporter activity"/>
    <property type="evidence" value="ECO:0007669"/>
    <property type="project" value="InterPro"/>
</dbReference>
<protein>
    <submittedName>
        <fullName evidence="11">Kef-type potassium/proton antiporter, CPA2 family</fullName>
    </submittedName>
</protein>
<dbReference type="InterPro" id="IPR004771">
    <property type="entry name" value="K/H_exchanger"/>
</dbReference>
<comment type="subcellular location">
    <subcellularLocation>
        <location evidence="1">Membrane</location>
        <topology evidence="1">Multi-pass membrane protein</topology>
    </subcellularLocation>
</comment>
<evidence type="ECO:0000256" key="2">
    <source>
        <dbReference type="ARBA" id="ARBA00005551"/>
    </source>
</evidence>
<dbReference type="GO" id="GO:0016020">
    <property type="term" value="C:membrane"/>
    <property type="evidence" value="ECO:0007669"/>
    <property type="project" value="UniProtKB-SubCell"/>
</dbReference>
<evidence type="ECO:0000256" key="7">
    <source>
        <dbReference type="ARBA" id="ARBA00023065"/>
    </source>
</evidence>
<dbReference type="EMBL" id="FUYM01000001">
    <property type="protein sequence ID" value="SKB31619.1"/>
    <property type="molecule type" value="Genomic_DNA"/>
</dbReference>
<dbReference type="OrthoDB" id="9781411at2"/>
<dbReference type="PANTHER" id="PTHR42751:SF1">
    <property type="entry name" value="CATION_PROTON ANTIPORTER YBAL-RELATED"/>
    <property type="match status" value="1"/>
</dbReference>
<dbReference type="NCBIfam" id="TIGR00932">
    <property type="entry name" value="2a37"/>
    <property type="match status" value="1"/>
</dbReference>
<feature type="transmembrane region" description="Helical" evidence="9">
    <location>
        <begin position="331"/>
        <end position="353"/>
    </location>
</feature>
<feature type="transmembrane region" description="Helical" evidence="9">
    <location>
        <begin position="149"/>
        <end position="170"/>
    </location>
</feature>
<feature type="transmembrane region" description="Helical" evidence="9">
    <location>
        <begin position="300"/>
        <end position="324"/>
    </location>
</feature>
<dbReference type="GO" id="GO:0006813">
    <property type="term" value="P:potassium ion transport"/>
    <property type="evidence" value="ECO:0007669"/>
    <property type="project" value="InterPro"/>
</dbReference>
<sequence length="542" mass="56934">MPHATPLIATIVGGLTLAFIFGAVAQRLRIPPLVGYLMAGVAAGPFTPGYVADQHLANELAELGVILLMFGVGLHFSVRDLMAVRKIAIPGAVTQIAVATLMGMGLAALLGWSLAGGIVFGLALSVASTVVLLRALQERKILDTERGKIAVGWLIVEDLAMVLALVLLPALAQGGGGSSSAIGAVLALTVGKVIAFIAFMMIVGRRVIPWALHYVAHTGSRELFRLAVLAIALGVAFGAAMLFGVSFALGAFFAGMILAESPLSQRAANETLPLRDAFAVLFFVSVGMLFNPHVVTDEPLPLLGTVAIIIVGKSVAALAIVMAFRHSAATALTIAASLAQIGEFSFILATMGHELKLIPAVARDLILAGAIISILLNPLIFAIVGRYGRKWLPEKAAEETETPPPSPRGHVVLIGYGRVGSLVGSKLLEAGERVTIIEAQPDATGLPEHPNATVLIGNACEADPLDQARLEKARLLCIAIAEGFEVGQIVERARKANPEIRIIARAQDEAEVEHFSKMGADVAITGEREIARSMVDYAFKPR</sequence>
<feature type="transmembrane region" description="Helical" evidence="9">
    <location>
        <begin position="365"/>
        <end position="385"/>
    </location>
</feature>
<dbReference type="InterPro" id="IPR003148">
    <property type="entry name" value="RCK_N"/>
</dbReference>
<dbReference type="Gene3D" id="3.40.50.720">
    <property type="entry name" value="NAD(P)-binding Rossmann-like Domain"/>
    <property type="match status" value="1"/>
</dbReference>
<keyword evidence="12" id="KW-1185">Reference proteome</keyword>
<dbReference type="SUPFAM" id="SSF51735">
    <property type="entry name" value="NAD(P)-binding Rossmann-fold domains"/>
    <property type="match status" value="1"/>
</dbReference>
<dbReference type="Pfam" id="PF00999">
    <property type="entry name" value="Na_H_Exchanger"/>
    <property type="match status" value="1"/>
</dbReference>
<evidence type="ECO:0000256" key="9">
    <source>
        <dbReference type="SAM" id="Phobius"/>
    </source>
</evidence>
<evidence type="ECO:0000256" key="4">
    <source>
        <dbReference type="ARBA" id="ARBA00022449"/>
    </source>
</evidence>
<feature type="transmembrane region" description="Helical" evidence="9">
    <location>
        <begin position="6"/>
        <end position="26"/>
    </location>
</feature>
<keyword evidence="8 9" id="KW-0472">Membrane</keyword>
<feature type="transmembrane region" description="Helical" evidence="9">
    <location>
        <begin position="182"/>
        <end position="203"/>
    </location>
</feature>
<dbReference type="InterPro" id="IPR006153">
    <property type="entry name" value="Cation/H_exchanger_TM"/>
</dbReference>
<evidence type="ECO:0000256" key="1">
    <source>
        <dbReference type="ARBA" id="ARBA00004141"/>
    </source>
</evidence>
<feature type="domain" description="RCK N-terminal" evidence="10">
    <location>
        <begin position="408"/>
        <end position="524"/>
    </location>
</feature>
<dbReference type="InterPro" id="IPR036291">
    <property type="entry name" value="NAD(P)-bd_dom_sf"/>
</dbReference>
<organism evidence="11 12">
    <name type="scientific">Rhizorhabdus histidinilytica</name>
    <dbReference type="NCBI Taxonomy" id="439228"/>
    <lineage>
        <taxon>Bacteria</taxon>
        <taxon>Pseudomonadati</taxon>
        <taxon>Pseudomonadota</taxon>
        <taxon>Alphaproteobacteria</taxon>
        <taxon>Sphingomonadales</taxon>
        <taxon>Sphingomonadaceae</taxon>
        <taxon>Rhizorhabdus</taxon>
    </lineage>
</organism>
<feature type="transmembrane region" description="Helical" evidence="9">
    <location>
        <begin position="223"/>
        <end position="241"/>
    </location>
</feature>
<feature type="transmembrane region" description="Helical" evidence="9">
    <location>
        <begin position="33"/>
        <end position="51"/>
    </location>
</feature>
<accession>A0A1T5A9U3</accession>
<dbReference type="RefSeq" id="WP_079646661.1">
    <property type="nucleotide sequence ID" value="NZ_FUYM01000001.1"/>
</dbReference>
<evidence type="ECO:0000256" key="3">
    <source>
        <dbReference type="ARBA" id="ARBA00022448"/>
    </source>
</evidence>
<evidence type="ECO:0000313" key="11">
    <source>
        <dbReference type="EMBL" id="SKB31619.1"/>
    </source>
</evidence>
<dbReference type="AlphaFoldDB" id="A0A1T5A9U3"/>
<keyword evidence="7" id="KW-0406">Ion transport</keyword>
<dbReference type="GO" id="GO:0015297">
    <property type="term" value="F:antiporter activity"/>
    <property type="evidence" value="ECO:0007669"/>
    <property type="project" value="UniProtKB-KW"/>
</dbReference>
<dbReference type="Gene3D" id="1.20.1530.20">
    <property type="match status" value="1"/>
</dbReference>
<gene>
    <name evidence="11" type="ORF">SAMN06295920_101749</name>
</gene>
<proteinExistence type="inferred from homology"/>
<dbReference type="InterPro" id="IPR038770">
    <property type="entry name" value="Na+/solute_symporter_sf"/>
</dbReference>
<evidence type="ECO:0000256" key="8">
    <source>
        <dbReference type="ARBA" id="ARBA00023136"/>
    </source>
</evidence>
<evidence type="ECO:0000256" key="5">
    <source>
        <dbReference type="ARBA" id="ARBA00022692"/>
    </source>
</evidence>